<dbReference type="Proteomes" id="UP000309038">
    <property type="component" value="Unassembled WGS sequence"/>
</dbReference>
<evidence type="ECO:0000259" key="1">
    <source>
        <dbReference type="Pfam" id="PF20231"/>
    </source>
</evidence>
<feature type="domain" description="DUF6589" evidence="1">
    <location>
        <begin position="171"/>
        <end position="505"/>
    </location>
</feature>
<gene>
    <name evidence="2" type="ORF">EW026_g7602</name>
</gene>
<dbReference type="EMBL" id="SGPJ01000590">
    <property type="protein sequence ID" value="THG93709.1"/>
    <property type="molecule type" value="Genomic_DNA"/>
</dbReference>
<comment type="caution">
    <text evidence="2">The sequence shown here is derived from an EMBL/GenBank/DDBJ whole genome shotgun (WGS) entry which is preliminary data.</text>
</comment>
<keyword evidence="3" id="KW-1185">Reference proteome</keyword>
<dbReference type="InterPro" id="IPR046496">
    <property type="entry name" value="DUF6589"/>
</dbReference>
<accession>A0A4S4KBQ0</accession>
<sequence length="505" mass="57704">MIRKIKETLPTLWSMCRSLYYTPLQDQHNTNKSPDTLVLVIVNVASYSRSHHRCRLQKALGIYFKSCGLSAKAFDTLNALGISMSQKWVYDGIYSLAQTSRISLLEDIAVLPFGGSYDNLNLYHSVYEQRLTNQSEFSSGTGATIYIIKDPAAIVPNKADYLHKLAEGRQNLISFKDIVRLDDAAGPCIHAQALHHILRFLVETPAFNFESYLHKDSAIFDRPPPVLQLPTGPEHATCQYMLDTIPIDEGSYDGNERCMDEWMKQLNLDSYMERMKTSLERIIPWLGDQLTTSRIRGLKKFHSHDLNGYERLDHVLEHFGWFHAQIAEEHSIHNQYYGATDSLGLKHAFDLLKRKGLHSPTVKGPFHQGLQDGLYIVAAGHFRDLWRLVGGAESLADLRDRTPEELYALAVRILDDYASTNALVRLRTRDIRNQDEVQIQAVQFNRDILYYIELDDAMNTGDVGRMEDLLPRLLFRFTGGGSSNYTTELLELIQAIHREWTPEVK</sequence>
<reference evidence="2 3" key="1">
    <citation type="submission" date="2019-02" db="EMBL/GenBank/DDBJ databases">
        <title>Genome sequencing of the rare red list fungi Phlebia centrifuga.</title>
        <authorList>
            <person name="Buettner E."/>
            <person name="Kellner H."/>
        </authorList>
    </citation>
    <scope>NUCLEOTIDE SEQUENCE [LARGE SCALE GENOMIC DNA]</scope>
    <source>
        <strain evidence="2 3">DSM 108282</strain>
    </source>
</reference>
<evidence type="ECO:0000313" key="2">
    <source>
        <dbReference type="EMBL" id="THG93709.1"/>
    </source>
</evidence>
<name>A0A4S4KBQ0_9APHY</name>
<protein>
    <recommendedName>
        <fullName evidence="1">DUF6589 domain-containing protein</fullName>
    </recommendedName>
</protein>
<proteinExistence type="predicted"/>
<evidence type="ECO:0000313" key="3">
    <source>
        <dbReference type="Proteomes" id="UP000309038"/>
    </source>
</evidence>
<dbReference type="AlphaFoldDB" id="A0A4S4KBQ0"/>
<dbReference type="Pfam" id="PF20231">
    <property type="entry name" value="DUF6589"/>
    <property type="match status" value="1"/>
</dbReference>
<organism evidence="2 3">
    <name type="scientific">Hermanssonia centrifuga</name>
    <dbReference type="NCBI Taxonomy" id="98765"/>
    <lineage>
        <taxon>Eukaryota</taxon>
        <taxon>Fungi</taxon>
        <taxon>Dikarya</taxon>
        <taxon>Basidiomycota</taxon>
        <taxon>Agaricomycotina</taxon>
        <taxon>Agaricomycetes</taxon>
        <taxon>Polyporales</taxon>
        <taxon>Meruliaceae</taxon>
        <taxon>Hermanssonia</taxon>
    </lineage>
</organism>